<evidence type="ECO:0000313" key="2">
    <source>
        <dbReference type="EMBL" id="MBC8528932.1"/>
    </source>
</evidence>
<evidence type="ECO:0000259" key="1">
    <source>
        <dbReference type="SMART" id="SM00986"/>
    </source>
</evidence>
<comment type="caution">
    <text evidence="2">The sequence shown here is derived from an EMBL/GenBank/DDBJ whole genome shotgun (WGS) entry which is preliminary data.</text>
</comment>
<dbReference type="GO" id="GO:0033958">
    <property type="term" value="F:DNA-deoxyinosine glycosylase activity"/>
    <property type="evidence" value="ECO:0007669"/>
    <property type="project" value="UniProtKB-EC"/>
</dbReference>
<name>A0A926HIL9_9FIRM</name>
<dbReference type="CDD" id="cd10032">
    <property type="entry name" value="UDG-F6_HDG"/>
    <property type="match status" value="1"/>
</dbReference>
<evidence type="ECO:0000313" key="3">
    <source>
        <dbReference type="Proteomes" id="UP000654279"/>
    </source>
</evidence>
<dbReference type="EMBL" id="JACRSO010000002">
    <property type="protein sequence ID" value="MBC8528932.1"/>
    <property type="molecule type" value="Genomic_DNA"/>
</dbReference>
<dbReference type="SMART" id="SM00987">
    <property type="entry name" value="UreE_C"/>
    <property type="match status" value="1"/>
</dbReference>
<dbReference type="SMART" id="SM00986">
    <property type="entry name" value="UDG"/>
    <property type="match status" value="1"/>
</dbReference>
<dbReference type="Pfam" id="PF03167">
    <property type="entry name" value="UDG"/>
    <property type="match status" value="1"/>
</dbReference>
<keyword evidence="3" id="KW-1185">Reference proteome</keyword>
<dbReference type="Gene3D" id="3.40.470.10">
    <property type="entry name" value="Uracil-DNA glycosylase-like domain"/>
    <property type="match status" value="1"/>
</dbReference>
<keyword evidence="2" id="KW-0378">Hydrolase</keyword>
<dbReference type="InterPro" id="IPR036895">
    <property type="entry name" value="Uracil-DNA_glycosylase-like_sf"/>
</dbReference>
<feature type="domain" description="Uracil-DNA glycosylase-like" evidence="1">
    <location>
        <begin position="8"/>
        <end position="157"/>
    </location>
</feature>
<reference evidence="2" key="1">
    <citation type="submission" date="2020-08" db="EMBL/GenBank/DDBJ databases">
        <title>Genome public.</title>
        <authorList>
            <person name="Liu C."/>
            <person name="Sun Q."/>
        </authorList>
    </citation>
    <scope>NUCLEOTIDE SEQUENCE</scope>
    <source>
        <strain evidence="2">NSJ-44</strain>
    </source>
</reference>
<dbReference type="NCBIfam" id="TIGR04274">
    <property type="entry name" value="hypoxanDNAglyco"/>
    <property type="match status" value="1"/>
</dbReference>
<organism evidence="2 3">
    <name type="scientific">Luoshenia tenuis</name>
    <dbReference type="NCBI Taxonomy" id="2763654"/>
    <lineage>
        <taxon>Bacteria</taxon>
        <taxon>Bacillati</taxon>
        <taxon>Bacillota</taxon>
        <taxon>Clostridia</taxon>
        <taxon>Christensenellales</taxon>
        <taxon>Christensenellaceae</taxon>
        <taxon>Luoshenia</taxon>
    </lineage>
</organism>
<accession>A0A926HIL9</accession>
<gene>
    <name evidence="2" type="ORF">H8699_05785</name>
</gene>
<dbReference type="InterPro" id="IPR005122">
    <property type="entry name" value="Uracil-DNA_glycosylase-like"/>
</dbReference>
<sequence>MSRLYSFEPVIDADCRVLILGTMPSAASLAKAQYYGNPQNQFWPLLAQVFGEICPEDYPQRLALALRHHVALWDVAGSCLRQGSLDSAIRDVQTNDFEGLFAAYPKIKYVFFNGKTAQRLYDKIGRREDIDYAVLPSTSPANTQRREVKLEAWMAVRDAAEI</sequence>
<dbReference type="SUPFAM" id="SSF52141">
    <property type="entry name" value="Uracil-DNA glycosylase-like"/>
    <property type="match status" value="1"/>
</dbReference>
<dbReference type="EC" id="3.2.2.15" evidence="2"/>
<dbReference type="RefSeq" id="WP_249284863.1">
    <property type="nucleotide sequence ID" value="NZ_JACRSO010000002.1"/>
</dbReference>
<dbReference type="AlphaFoldDB" id="A0A926HIL9"/>
<proteinExistence type="predicted"/>
<keyword evidence="2" id="KW-0326">Glycosidase</keyword>
<dbReference type="InterPro" id="IPR026353">
    <property type="entry name" value="Hypoxan-DNA_Glyclase"/>
</dbReference>
<dbReference type="Proteomes" id="UP000654279">
    <property type="component" value="Unassembled WGS sequence"/>
</dbReference>
<protein>
    <submittedName>
        <fullName evidence="2">DNA-deoxyinosine glycosylase</fullName>
        <ecNumber evidence="2">3.2.2.15</ecNumber>
    </submittedName>
</protein>